<sequence length="71" mass="7441">MGLVIVLSLPLILFTILLGFGCYFLGKARGREEARTGVGSQIYGVPQPPPGSADSSPASHIKKQGHGPDHV</sequence>
<keyword evidence="2" id="KW-0472">Membrane</keyword>
<feature type="region of interest" description="Disordered" evidence="1">
    <location>
        <begin position="39"/>
        <end position="71"/>
    </location>
</feature>
<evidence type="ECO:0000313" key="4">
    <source>
        <dbReference type="RefSeq" id="XP_020087450.1"/>
    </source>
</evidence>
<gene>
    <name evidence="4" type="primary">LOC109709564</name>
</gene>
<reference evidence="4" key="2">
    <citation type="submission" date="2025-08" db="UniProtKB">
        <authorList>
            <consortium name="RefSeq"/>
        </authorList>
    </citation>
    <scope>IDENTIFICATION</scope>
    <source>
        <tissue evidence="4">Leaf</tissue>
    </source>
</reference>
<protein>
    <submittedName>
        <fullName evidence="4">Uncharacterized protein LOC109709564</fullName>
    </submittedName>
</protein>
<organism evidence="3 4">
    <name type="scientific">Ananas comosus</name>
    <name type="common">Pineapple</name>
    <name type="synonym">Ananas ananas</name>
    <dbReference type="NCBI Taxonomy" id="4615"/>
    <lineage>
        <taxon>Eukaryota</taxon>
        <taxon>Viridiplantae</taxon>
        <taxon>Streptophyta</taxon>
        <taxon>Embryophyta</taxon>
        <taxon>Tracheophyta</taxon>
        <taxon>Spermatophyta</taxon>
        <taxon>Magnoliopsida</taxon>
        <taxon>Liliopsida</taxon>
        <taxon>Poales</taxon>
        <taxon>Bromeliaceae</taxon>
        <taxon>Bromelioideae</taxon>
        <taxon>Ananas</taxon>
    </lineage>
</organism>
<keyword evidence="2" id="KW-0812">Transmembrane</keyword>
<dbReference type="Proteomes" id="UP000515123">
    <property type="component" value="Linkage group 4"/>
</dbReference>
<dbReference type="AlphaFoldDB" id="A0A6P5F281"/>
<evidence type="ECO:0000256" key="1">
    <source>
        <dbReference type="SAM" id="MobiDB-lite"/>
    </source>
</evidence>
<proteinExistence type="predicted"/>
<dbReference type="GeneID" id="109709564"/>
<dbReference type="RefSeq" id="XP_020087450.1">
    <property type="nucleotide sequence ID" value="XM_020231861.1"/>
</dbReference>
<reference evidence="3" key="1">
    <citation type="journal article" date="2015" name="Nat. Genet.">
        <title>The pineapple genome and the evolution of CAM photosynthesis.</title>
        <authorList>
            <person name="Ming R."/>
            <person name="VanBuren R."/>
            <person name="Wai C.M."/>
            <person name="Tang H."/>
            <person name="Schatz M.C."/>
            <person name="Bowers J.E."/>
            <person name="Lyons E."/>
            <person name="Wang M.L."/>
            <person name="Chen J."/>
            <person name="Biggers E."/>
            <person name="Zhang J."/>
            <person name="Huang L."/>
            <person name="Zhang L."/>
            <person name="Miao W."/>
            <person name="Zhang J."/>
            <person name="Ye Z."/>
            <person name="Miao C."/>
            <person name="Lin Z."/>
            <person name="Wang H."/>
            <person name="Zhou H."/>
            <person name="Yim W.C."/>
            <person name="Priest H.D."/>
            <person name="Zheng C."/>
            <person name="Woodhouse M."/>
            <person name="Edger P.P."/>
            <person name="Guyot R."/>
            <person name="Guo H.B."/>
            <person name="Guo H."/>
            <person name="Zheng G."/>
            <person name="Singh R."/>
            <person name="Sharma A."/>
            <person name="Min X."/>
            <person name="Zheng Y."/>
            <person name="Lee H."/>
            <person name="Gurtowski J."/>
            <person name="Sedlazeck F.J."/>
            <person name="Harkess A."/>
            <person name="McKain M.R."/>
            <person name="Liao Z."/>
            <person name="Fang J."/>
            <person name="Liu J."/>
            <person name="Zhang X."/>
            <person name="Zhang Q."/>
            <person name="Hu W."/>
            <person name="Qin Y."/>
            <person name="Wang K."/>
            <person name="Chen L.Y."/>
            <person name="Shirley N."/>
            <person name="Lin Y.R."/>
            <person name="Liu L.Y."/>
            <person name="Hernandez A.G."/>
            <person name="Wright C.L."/>
            <person name="Bulone V."/>
            <person name="Tuskan G.A."/>
            <person name="Heath K."/>
            <person name="Zee F."/>
            <person name="Moore P.H."/>
            <person name="Sunkar R."/>
            <person name="Leebens-Mack J.H."/>
            <person name="Mockler T."/>
            <person name="Bennetzen J.L."/>
            <person name="Freeling M."/>
            <person name="Sankoff D."/>
            <person name="Paterson A.H."/>
            <person name="Zhu X."/>
            <person name="Yang X."/>
            <person name="Smith J.A."/>
            <person name="Cushman J.C."/>
            <person name="Paull R.E."/>
            <person name="Yu Q."/>
        </authorList>
    </citation>
    <scope>NUCLEOTIDE SEQUENCE [LARGE SCALE GENOMIC DNA]</scope>
    <source>
        <strain evidence="3">cv. F153</strain>
    </source>
</reference>
<feature type="transmembrane region" description="Helical" evidence="2">
    <location>
        <begin position="6"/>
        <end position="26"/>
    </location>
</feature>
<keyword evidence="3" id="KW-1185">Reference proteome</keyword>
<keyword evidence="2" id="KW-1133">Transmembrane helix</keyword>
<dbReference type="Gramene" id="Aco002233.1.mrna1">
    <property type="protein sequence ID" value="Aco002233.1.mrna1.cds1"/>
    <property type="gene ID" value="Aco002233.1.path1"/>
</dbReference>
<name>A0A6P5F281_ANACO</name>
<accession>A0A6P5F281</accession>
<evidence type="ECO:0000313" key="3">
    <source>
        <dbReference type="Proteomes" id="UP000515123"/>
    </source>
</evidence>
<evidence type="ECO:0000256" key="2">
    <source>
        <dbReference type="SAM" id="Phobius"/>
    </source>
</evidence>